<accession>A0ABS2N2Q2</accession>
<comment type="similarity">
    <text evidence="1">Belongs to the sigma-70 factor family. ECF subfamily.</text>
</comment>
<dbReference type="NCBIfam" id="TIGR02937">
    <property type="entry name" value="sigma70-ECF"/>
    <property type="match status" value="1"/>
</dbReference>
<keyword evidence="2" id="KW-0805">Transcription regulation</keyword>
<feature type="domain" description="RNA polymerase sigma-70 region 2" evidence="6">
    <location>
        <begin position="25"/>
        <end position="92"/>
    </location>
</feature>
<evidence type="ECO:0000256" key="3">
    <source>
        <dbReference type="ARBA" id="ARBA00023082"/>
    </source>
</evidence>
<keyword evidence="9" id="KW-1185">Reference proteome</keyword>
<dbReference type="InterPro" id="IPR036388">
    <property type="entry name" value="WH-like_DNA-bd_sf"/>
</dbReference>
<evidence type="ECO:0000259" key="7">
    <source>
        <dbReference type="Pfam" id="PF04545"/>
    </source>
</evidence>
<dbReference type="PANTHER" id="PTHR43133">
    <property type="entry name" value="RNA POLYMERASE ECF-TYPE SIGMA FACTO"/>
    <property type="match status" value="1"/>
</dbReference>
<dbReference type="InterPro" id="IPR007630">
    <property type="entry name" value="RNA_pol_sigma70_r4"/>
</dbReference>
<proteinExistence type="inferred from homology"/>
<dbReference type="Gene3D" id="1.10.10.10">
    <property type="entry name" value="Winged helix-like DNA-binding domain superfamily/Winged helix DNA-binding domain"/>
    <property type="match status" value="1"/>
</dbReference>
<dbReference type="RefSeq" id="WP_204500777.1">
    <property type="nucleotide sequence ID" value="NZ_JAFBDR010000017.1"/>
</dbReference>
<dbReference type="InterPro" id="IPR007627">
    <property type="entry name" value="RNA_pol_sigma70_r2"/>
</dbReference>
<evidence type="ECO:0000313" key="9">
    <source>
        <dbReference type="Proteomes" id="UP001296943"/>
    </source>
</evidence>
<dbReference type="InterPro" id="IPR014284">
    <property type="entry name" value="RNA_pol_sigma-70_dom"/>
</dbReference>
<dbReference type="Gene3D" id="1.10.1740.10">
    <property type="match status" value="1"/>
</dbReference>
<evidence type="ECO:0000259" key="6">
    <source>
        <dbReference type="Pfam" id="PF04542"/>
    </source>
</evidence>
<dbReference type="InterPro" id="IPR013325">
    <property type="entry name" value="RNA_pol_sigma_r2"/>
</dbReference>
<name>A0ABS2N2Q2_9BACI</name>
<evidence type="ECO:0000256" key="4">
    <source>
        <dbReference type="ARBA" id="ARBA00023125"/>
    </source>
</evidence>
<dbReference type="InterPro" id="IPR013324">
    <property type="entry name" value="RNA_pol_sigma_r3/r4-like"/>
</dbReference>
<evidence type="ECO:0000256" key="2">
    <source>
        <dbReference type="ARBA" id="ARBA00023015"/>
    </source>
</evidence>
<organism evidence="8 9">
    <name type="scientific">Aquibacillus albus</name>
    <dbReference type="NCBI Taxonomy" id="1168171"/>
    <lineage>
        <taxon>Bacteria</taxon>
        <taxon>Bacillati</taxon>
        <taxon>Bacillota</taxon>
        <taxon>Bacilli</taxon>
        <taxon>Bacillales</taxon>
        <taxon>Bacillaceae</taxon>
        <taxon>Aquibacillus</taxon>
    </lineage>
</organism>
<dbReference type="Pfam" id="PF04542">
    <property type="entry name" value="Sigma70_r2"/>
    <property type="match status" value="1"/>
</dbReference>
<evidence type="ECO:0000313" key="8">
    <source>
        <dbReference type="EMBL" id="MBM7572404.1"/>
    </source>
</evidence>
<gene>
    <name evidence="8" type="ORF">JOC48_002908</name>
</gene>
<keyword evidence="3" id="KW-0731">Sigma factor</keyword>
<dbReference type="Proteomes" id="UP001296943">
    <property type="component" value="Unassembled WGS sequence"/>
</dbReference>
<dbReference type="SUPFAM" id="SSF88659">
    <property type="entry name" value="Sigma3 and sigma4 domains of RNA polymerase sigma factors"/>
    <property type="match status" value="1"/>
</dbReference>
<reference evidence="8 9" key="1">
    <citation type="submission" date="2021-01" db="EMBL/GenBank/DDBJ databases">
        <title>Genomic Encyclopedia of Type Strains, Phase IV (KMG-IV): sequencing the most valuable type-strain genomes for metagenomic binning, comparative biology and taxonomic classification.</title>
        <authorList>
            <person name="Goeker M."/>
        </authorList>
    </citation>
    <scope>NUCLEOTIDE SEQUENCE [LARGE SCALE GENOMIC DNA]</scope>
    <source>
        <strain evidence="8 9">DSM 23711</strain>
    </source>
</reference>
<keyword evidence="5" id="KW-0804">Transcription</keyword>
<protein>
    <submittedName>
        <fullName evidence="8">RNA polymerase sigma-70 factor (ECF subfamily)</fullName>
    </submittedName>
</protein>
<dbReference type="SUPFAM" id="SSF88946">
    <property type="entry name" value="Sigma2 domain of RNA polymerase sigma factors"/>
    <property type="match status" value="1"/>
</dbReference>
<evidence type="ECO:0000256" key="1">
    <source>
        <dbReference type="ARBA" id="ARBA00010641"/>
    </source>
</evidence>
<dbReference type="PANTHER" id="PTHR43133:SF62">
    <property type="entry name" value="RNA POLYMERASE SIGMA FACTOR SIGZ"/>
    <property type="match status" value="1"/>
</dbReference>
<comment type="caution">
    <text evidence="8">The sequence shown here is derived from an EMBL/GenBank/DDBJ whole genome shotgun (WGS) entry which is preliminary data.</text>
</comment>
<dbReference type="InterPro" id="IPR039425">
    <property type="entry name" value="RNA_pol_sigma-70-like"/>
</dbReference>
<sequence length="190" mass="22044">MDDKQESVRLIEEIGYGSREAFDRFYEMFIPFVFQIAYQITGDRLEAEDVCHDVFLEVYQKSEQYNASKGSVKAWLAVKTRSRSLDRLRKKKGLLVDRLELFLTREASDAELHVLSHIEKEIVSEALKHLPQDQQKVIYGCYFEGMTQREMASEMNRPLGSIKSMIRYGLNNLRKQKGLLHWTGSSGGEK</sequence>
<evidence type="ECO:0000256" key="5">
    <source>
        <dbReference type="ARBA" id="ARBA00023163"/>
    </source>
</evidence>
<keyword evidence="4" id="KW-0238">DNA-binding</keyword>
<feature type="domain" description="RNA polymerase sigma-70 region 4" evidence="7">
    <location>
        <begin position="126"/>
        <end position="175"/>
    </location>
</feature>
<dbReference type="Pfam" id="PF04545">
    <property type="entry name" value="Sigma70_r4"/>
    <property type="match status" value="1"/>
</dbReference>
<dbReference type="EMBL" id="JAFBDR010000017">
    <property type="protein sequence ID" value="MBM7572404.1"/>
    <property type="molecule type" value="Genomic_DNA"/>
</dbReference>